<keyword evidence="7" id="KW-0013">ADP-ribosylation</keyword>
<dbReference type="GO" id="GO:0140806">
    <property type="term" value="F:NAD+-protein-aspartate ADP-ribosyltransferase activity"/>
    <property type="evidence" value="ECO:0007669"/>
    <property type="project" value="RHEA"/>
</dbReference>
<dbReference type="PANTHER" id="PTHR10459">
    <property type="entry name" value="DNA LIGASE"/>
    <property type="match status" value="1"/>
</dbReference>
<feature type="domain" description="PARP catalytic" evidence="16">
    <location>
        <begin position="442"/>
        <end position="670"/>
    </location>
</feature>
<feature type="compositionally biased region" description="Basic and acidic residues" evidence="14">
    <location>
        <begin position="58"/>
        <end position="74"/>
    </location>
</feature>
<keyword evidence="5 13" id="KW-0808">Transferase</keyword>
<dbReference type="AlphaFoldDB" id="A0A176VKJ3"/>
<keyword evidence="6" id="KW-0548">Nucleotidyltransferase</keyword>
<evidence type="ECO:0000256" key="13">
    <source>
        <dbReference type="RuleBase" id="RU362114"/>
    </source>
</evidence>
<evidence type="ECO:0000256" key="11">
    <source>
        <dbReference type="ARBA" id="ARBA00024945"/>
    </source>
</evidence>
<feature type="domain" description="SAP" evidence="15">
    <location>
        <begin position="100"/>
        <end position="134"/>
    </location>
</feature>
<dbReference type="InterPro" id="IPR050800">
    <property type="entry name" value="ARTD/PARP"/>
</dbReference>
<evidence type="ECO:0000256" key="10">
    <source>
        <dbReference type="ARBA" id="ARBA00024347"/>
    </source>
</evidence>
<feature type="region of interest" description="Disordered" evidence="14">
    <location>
        <begin position="36"/>
        <end position="97"/>
    </location>
</feature>
<dbReference type="CDD" id="cd01437">
    <property type="entry name" value="parp_like"/>
    <property type="match status" value="1"/>
</dbReference>
<evidence type="ECO:0000256" key="5">
    <source>
        <dbReference type="ARBA" id="ARBA00022679"/>
    </source>
</evidence>
<evidence type="ECO:0000256" key="4">
    <source>
        <dbReference type="ARBA" id="ARBA00022676"/>
    </source>
</evidence>
<dbReference type="SMART" id="SM00513">
    <property type="entry name" value="SAP"/>
    <property type="match status" value="2"/>
</dbReference>
<comment type="caution">
    <text evidence="19">The sequence shown here is derived from an EMBL/GenBank/DDBJ whole genome shotgun (WGS) entry which is preliminary data.</text>
</comment>
<evidence type="ECO:0000256" key="8">
    <source>
        <dbReference type="ARBA" id="ARBA00023027"/>
    </source>
</evidence>
<gene>
    <name evidence="19" type="ORF">AXG93_613s1160</name>
</gene>
<keyword evidence="4 13" id="KW-0328">Glycosyltransferase</keyword>
<feature type="compositionally biased region" description="Acidic residues" evidence="14">
    <location>
        <begin position="36"/>
        <end position="51"/>
    </location>
</feature>
<dbReference type="Pfam" id="PF02877">
    <property type="entry name" value="PARP_reg"/>
    <property type="match status" value="1"/>
</dbReference>
<evidence type="ECO:0000259" key="16">
    <source>
        <dbReference type="PROSITE" id="PS51059"/>
    </source>
</evidence>
<feature type="domain" description="PARP alpha-helical" evidence="17">
    <location>
        <begin position="305"/>
        <end position="435"/>
    </location>
</feature>
<dbReference type="GO" id="GO:0140807">
    <property type="term" value="F:NAD+-protein-glutamate ADP-ribosyltransferase activity"/>
    <property type="evidence" value="ECO:0007669"/>
    <property type="project" value="RHEA"/>
</dbReference>
<dbReference type="PROSITE" id="PS51977">
    <property type="entry name" value="WGR"/>
    <property type="match status" value="1"/>
</dbReference>
<keyword evidence="9" id="KW-0539">Nucleus</keyword>
<comment type="subcellular location">
    <subcellularLocation>
        <location evidence="3">Nucleus</location>
    </subcellularLocation>
</comment>
<dbReference type="Gene3D" id="1.10.720.30">
    <property type="entry name" value="SAP domain"/>
    <property type="match status" value="2"/>
</dbReference>
<dbReference type="InterPro" id="IPR004102">
    <property type="entry name" value="Poly(ADP-ribose)pol_reg_dom"/>
</dbReference>
<dbReference type="Pfam" id="PF02037">
    <property type="entry name" value="SAP"/>
    <property type="match status" value="1"/>
</dbReference>
<evidence type="ECO:0000256" key="7">
    <source>
        <dbReference type="ARBA" id="ARBA00022765"/>
    </source>
</evidence>
<dbReference type="SUPFAM" id="SSF142921">
    <property type="entry name" value="WGR domain-like"/>
    <property type="match status" value="1"/>
</dbReference>
<evidence type="ECO:0000256" key="2">
    <source>
        <dbReference type="ARBA" id="ARBA00000459"/>
    </source>
</evidence>
<dbReference type="PROSITE" id="PS51060">
    <property type="entry name" value="PARP_ALPHA_HD"/>
    <property type="match status" value="1"/>
</dbReference>
<dbReference type="FunFam" id="3.90.228.10:FF:000002">
    <property type="entry name" value="Poly [ADP-ribose] polymerase"/>
    <property type="match status" value="1"/>
</dbReference>
<name>A0A176VKJ3_MARPO</name>
<proteinExistence type="inferred from homology"/>
<dbReference type="PROSITE" id="PS50800">
    <property type="entry name" value="SAP"/>
    <property type="match status" value="2"/>
</dbReference>
<dbReference type="GO" id="GO:0070212">
    <property type="term" value="P:protein poly-ADP-ribosylation"/>
    <property type="evidence" value="ECO:0007669"/>
    <property type="project" value="TreeGrafter"/>
</dbReference>
<dbReference type="SUPFAM" id="SSF47587">
    <property type="entry name" value="Domain of poly(ADP-ribose) polymerase"/>
    <property type="match status" value="1"/>
</dbReference>
<keyword evidence="20" id="KW-1185">Reference proteome</keyword>
<dbReference type="FunFam" id="2.20.140.10:FF:000001">
    <property type="entry name" value="Poly [ADP-ribose] polymerase"/>
    <property type="match status" value="1"/>
</dbReference>
<dbReference type="Pfam" id="PF00644">
    <property type="entry name" value="PARP"/>
    <property type="match status" value="1"/>
</dbReference>
<dbReference type="GO" id="GO:0016779">
    <property type="term" value="F:nucleotidyltransferase activity"/>
    <property type="evidence" value="ECO:0007669"/>
    <property type="project" value="UniProtKB-KW"/>
</dbReference>
<evidence type="ECO:0000256" key="12">
    <source>
        <dbReference type="ARBA" id="ARBA00033987"/>
    </source>
</evidence>
<dbReference type="InterPro" id="IPR012317">
    <property type="entry name" value="Poly(ADP-ribose)pol_cat_dom"/>
</dbReference>
<dbReference type="Gene3D" id="3.90.228.10">
    <property type="match status" value="1"/>
</dbReference>
<dbReference type="Pfam" id="PF05406">
    <property type="entry name" value="WGR"/>
    <property type="match status" value="1"/>
</dbReference>
<dbReference type="InterPro" id="IPR036361">
    <property type="entry name" value="SAP_dom_sf"/>
</dbReference>
<keyword evidence="8 13" id="KW-0520">NAD</keyword>
<sequence length="776" mass="86608">MSNKLRVQELRDELAKRGLDTTGLKPALVARLDAAIEADDKDDKQDTDDIASDNGKSSNDDEKSTNADKNDKKASGKKTHARDDDDDQAAPPKRVKLEDVNAMLVTELKDTLADMGCSTAGAKAALKKRLIAALKAQEKKAKGVATDGNDGEDNDKKLVTATKKGRAILDPNLPETVKNSFHVIEDGEDVYDAMLNQTNVGGNNNKYYVIQALERDAGGQFYIFTRWGRVGAKGQSKLSSCSTRFEAIRAFESAFHDKTKNDWDKRKKFEAYPGKYTWLEMDYEETNDKNDAAKENDVDKKPRGPSKLKPEVEKLIQLICNINMMKQQMMEIGYDAKKMPLGKLSKSTILRGYEVLKRIAAALDSKATGSVLAQLSSFRDEVHNSVKLPDILSQVKIGNDGVRGQFVISDPQVLKKKLEMVEALGEIELASKILNTADDEDDPAYGHYEKLKCKIEPMPMDSPDAAWIKEYVSNTHAETHGAYSLQVEQIYDLERENEDSRFKPFADEKNRMLLWHGSRLCNWTGILSQGLRIAPPEAPVTGYMFGKGVYFADMVSKSANYCYTSPTENTGILLLCEVALGDMRELTTSDYNADKLPPGLLSTKGVGNTAPDPKQFKTLDNGVVVPMGKPKKGVGKGGYLLYNEFIVYNTAQIRMKYLLLTKFVYKNRTWVLRNDWKSLWCSLCLESTIKRRTLSSVVSDSFDDATALHCGSKGVYSSRSPEMWTFPFELPDNLNPGWSVRTACKDCSQGRFNTCSYKVRVSVYPYKNGSVEIFHA</sequence>
<dbReference type="PANTHER" id="PTHR10459:SF60">
    <property type="entry name" value="POLY [ADP-RIBOSE] POLYMERASE 2"/>
    <property type="match status" value="1"/>
</dbReference>
<feature type="domain" description="WGR" evidence="18">
    <location>
        <begin position="180"/>
        <end position="276"/>
    </location>
</feature>
<dbReference type="GO" id="GO:0005730">
    <property type="term" value="C:nucleolus"/>
    <property type="evidence" value="ECO:0007669"/>
    <property type="project" value="TreeGrafter"/>
</dbReference>
<evidence type="ECO:0000313" key="20">
    <source>
        <dbReference type="Proteomes" id="UP000077202"/>
    </source>
</evidence>
<dbReference type="SMART" id="SM00773">
    <property type="entry name" value="WGR"/>
    <property type="match status" value="1"/>
</dbReference>
<dbReference type="SUPFAM" id="SSF68906">
    <property type="entry name" value="SAP domain"/>
    <property type="match status" value="2"/>
</dbReference>
<dbReference type="PROSITE" id="PS51059">
    <property type="entry name" value="PARP_CATALYTIC"/>
    <property type="match status" value="1"/>
</dbReference>
<evidence type="ECO:0000259" key="15">
    <source>
        <dbReference type="PROSITE" id="PS50800"/>
    </source>
</evidence>
<dbReference type="EMBL" id="LVLJ01003426">
    <property type="protein sequence ID" value="OAE21479.1"/>
    <property type="molecule type" value="Genomic_DNA"/>
</dbReference>
<comment type="function">
    <text evidence="11">Involved in the base excision repair (BER) pathway, by catalyzing the poly(ADP-ribosyl)ation of a limited number of acceptor proteins involved in chromatin architecture and in DNA metabolism. This modification follows DNA damages and appears as an obligatory step in a detection/signaling pathway leading to the reparation of DNA strand breaks.</text>
</comment>
<evidence type="ECO:0000256" key="9">
    <source>
        <dbReference type="ARBA" id="ARBA00023242"/>
    </source>
</evidence>
<protein>
    <recommendedName>
        <fullName evidence="13">Poly [ADP-ribose] polymerase</fullName>
        <shortName evidence="13">PARP</shortName>
        <ecNumber evidence="13">2.4.2.-</ecNumber>
    </recommendedName>
</protein>
<reference evidence="19" key="1">
    <citation type="submission" date="2016-03" db="EMBL/GenBank/DDBJ databases">
        <title>Mechanisms controlling the formation of the plant cell surface in tip-growing cells are functionally conserved among land plants.</title>
        <authorList>
            <person name="Honkanen S."/>
            <person name="Jones V.A."/>
            <person name="Morieri G."/>
            <person name="Champion C."/>
            <person name="Hetherington A.J."/>
            <person name="Kelly S."/>
            <person name="Saint-Marcoux D."/>
            <person name="Proust H."/>
            <person name="Prescott H."/>
            <person name="Dolan L."/>
        </authorList>
    </citation>
    <scope>NUCLEOTIDE SEQUENCE [LARGE SCALE GENOMIC DNA]</scope>
    <source>
        <tissue evidence="19">Whole gametophyte</tissue>
    </source>
</reference>
<dbReference type="InterPro" id="IPR003034">
    <property type="entry name" value="SAP_dom"/>
</dbReference>
<dbReference type="Proteomes" id="UP000077202">
    <property type="component" value="Unassembled WGS sequence"/>
</dbReference>
<evidence type="ECO:0000256" key="6">
    <source>
        <dbReference type="ARBA" id="ARBA00022695"/>
    </source>
</evidence>
<feature type="domain" description="SAP" evidence="15">
    <location>
        <begin position="2"/>
        <end position="36"/>
    </location>
</feature>
<organism evidence="19 20">
    <name type="scientific">Marchantia polymorpha subsp. ruderalis</name>
    <dbReference type="NCBI Taxonomy" id="1480154"/>
    <lineage>
        <taxon>Eukaryota</taxon>
        <taxon>Viridiplantae</taxon>
        <taxon>Streptophyta</taxon>
        <taxon>Embryophyta</taxon>
        <taxon>Marchantiophyta</taxon>
        <taxon>Marchantiopsida</taxon>
        <taxon>Marchantiidae</taxon>
        <taxon>Marchantiales</taxon>
        <taxon>Marchantiaceae</taxon>
        <taxon>Marchantia</taxon>
    </lineage>
</organism>
<evidence type="ECO:0000259" key="17">
    <source>
        <dbReference type="PROSITE" id="PS51060"/>
    </source>
</evidence>
<comment type="similarity">
    <text evidence="10">Belongs to the ARTD/PARP family.</text>
</comment>
<evidence type="ECO:0000256" key="14">
    <source>
        <dbReference type="SAM" id="MobiDB-lite"/>
    </source>
</evidence>
<dbReference type="Gene3D" id="2.20.140.10">
    <property type="entry name" value="WGR domain"/>
    <property type="match status" value="1"/>
</dbReference>
<comment type="catalytic activity">
    <reaction evidence="2">
        <text>L-glutamyl-[protein] + NAD(+) = 5-O-(ADP-D-ribosyl)-L-glutamyl-[protein] + nicotinamide</text>
        <dbReference type="Rhea" id="RHEA:58224"/>
        <dbReference type="Rhea" id="RHEA-COMP:10208"/>
        <dbReference type="Rhea" id="RHEA-COMP:15089"/>
        <dbReference type="ChEBI" id="CHEBI:17154"/>
        <dbReference type="ChEBI" id="CHEBI:29973"/>
        <dbReference type="ChEBI" id="CHEBI:57540"/>
        <dbReference type="ChEBI" id="CHEBI:142540"/>
    </reaction>
</comment>
<evidence type="ECO:0000313" key="19">
    <source>
        <dbReference type="EMBL" id="OAE21479.1"/>
    </source>
</evidence>
<dbReference type="GO" id="GO:0006302">
    <property type="term" value="P:double-strand break repair"/>
    <property type="evidence" value="ECO:0007669"/>
    <property type="project" value="TreeGrafter"/>
</dbReference>
<dbReference type="GO" id="GO:0003950">
    <property type="term" value="F:NAD+ poly-ADP-ribosyltransferase activity"/>
    <property type="evidence" value="ECO:0007669"/>
    <property type="project" value="UniProtKB-UniRule"/>
</dbReference>
<dbReference type="SUPFAM" id="SSF56399">
    <property type="entry name" value="ADP-ribosylation"/>
    <property type="match status" value="1"/>
</dbReference>
<accession>A0A176VKJ3</accession>
<dbReference type="Gene3D" id="1.20.142.10">
    <property type="entry name" value="Poly(ADP-ribose) polymerase, regulatory domain"/>
    <property type="match status" value="1"/>
</dbReference>
<dbReference type="InterPro" id="IPR008893">
    <property type="entry name" value="WGR_domain"/>
</dbReference>
<evidence type="ECO:0000256" key="1">
    <source>
        <dbReference type="ARBA" id="ARBA00000438"/>
    </source>
</evidence>
<dbReference type="EC" id="2.4.2.-" evidence="13"/>
<comment type="catalytic activity">
    <reaction evidence="12">
        <text>NAD(+) + (ADP-D-ribosyl)n-acceptor = nicotinamide + (ADP-D-ribosyl)n+1-acceptor + H(+).</text>
        <dbReference type="EC" id="2.4.2.30"/>
    </reaction>
</comment>
<dbReference type="InterPro" id="IPR036930">
    <property type="entry name" value="WGR_dom_sf"/>
</dbReference>
<comment type="catalytic activity">
    <reaction evidence="1">
        <text>L-aspartyl-[protein] + NAD(+) = 4-O-(ADP-D-ribosyl)-L-aspartyl-[protein] + nicotinamide</text>
        <dbReference type="Rhea" id="RHEA:54424"/>
        <dbReference type="Rhea" id="RHEA-COMP:9867"/>
        <dbReference type="Rhea" id="RHEA-COMP:13832"/>
        <dbReference type="ChEBI" id="CHEBI:17154"/>
        <dbReference type="ChEBI" id="CHEBI:29961"/>
        <dbReference type="ChEBI" id="CHEBI:57540"/>
        <dbReference type="ChEBI" id="CHEBI:138102"/>
    </reaction>
</comment>
<evidence type="ECO:0000259" key="18">
    <source>
        <dbReference type="PROSITE" id="PS51977"/>
    </source>
</evidence>
<evidence type="ECO:0000256" key="3">
    <source>
        <dbReference type="ARBA" id="ARBA00004123"/>
    </source>
</evidence>
<dbReference type="InterPro" id="IPR036616">
    <property type="entry name" value="Poly(ADP-ribose)pol_reg_dom_sf"/>
</dbReference>